<sequence length="371" mass="41015">MTTKFDVDFSLALHNRTGKYFIGRDLMDGAPEFFNKVYYWWFSLPKPATGLSAKVIGRLQHLHTRDHALGGPFRLLPKRQSQAPVLHLDPFTILSTELDRNDVVLCHDVGPLTHPNLFDPTICEIYEHIYDILAEVNCHMVFVSRASRDAYLKARPQAAASNQHVVYPAIRQDVDPSGSTKAVAGVSGPYLLTVGSVGTRKNQLACIHAFAQSKLAEQGVSYVICGGPEPGFEAVAEVAAVTPGVVLLDYVDDDELNWLYDNASGFVLASLLEGFGIPVAEAISKKLIPIVTQDSVLYEVAGDGALLVDAESHHSIAQAMTQLINMSEEERASRLLKLQQAIERFTPEKFIRDWKITLKNIQNHNSKYETG</sequence>
<dbReference type="RefSeq" id="WP_086965032.1">
    <property type="nucleotide sequence ID" value="NZ_CP021376.1"/>
</dbReference>
<evidence type="ECO:0000259" key="2">
    <source>
        <dbReference type="Pfam" id="PF00534"/>
    </source>
</evidence>
<gene>
    <name evidence="3" type="ORF">CBP12_12890</name>
</gene>
<evidence type="ECO:0000313" key="4">
    <source>
        <dbReference type="Proteomes" id="UP000243793"/>
    </source>
</evidence>
<dbReference type="InterPro" id="IPR001296">
    <property type="entry name" value="Glyco_trans_1"/>
</dbReference>
<dbReference type="PANTHER" id="PTHR46401:SF2">
    <property type="entry name" value="GLYCOSYLTRANSFERASE WBBK-RELATED"/>
    <property type="match status" value="1"/>
</dbReference>
<dbReference type="SUPFAM" id="SSF53756">
    <property type="entry name" value="UDP-Glycosyltransferase/glycogen phosphorylase"/>
    <property type="match status" value="1"/>
</dbReference>
<dbReference type="PANTHER" id="PTHR46401">
    <property type="entry name" value="GLYCOSYLTRANSFERASE WBBK-RELATED"/>
    <property type="match status" value="1"/>
</dbReference>
<feature type="domain" description="Glycosyl transferase family 1" evidence="2">
    <location>
        <begin position="189"/>
        <end position="331"/>
    </location>
</feature>
<protein>
    <recommendedName>
        <fullName evidence="2">Glycosyl transferase family 1 domain-containing protein</fullName>
    </recommendedName>
</protein>
<evidence type="ECO:0000256" key="1">
    <source>
        <dbReference type="ARBA" id="ARBA00022679"/>
    </source>
</evidence>
<proteinExistence type="predicted"/>
<keyword evidence="1" id="KW-0808">Transferase</keyword>
<dbReference type="OrthoDB" id="9801609at2"/>
<dbReference type="GO" id="GO:0009103">
    <property type="term" value="P:lipopolysaccharide biosynthetic process"/>
    <property type="evidence" value="ECO:0007669"/>
    <property type="project" value="TreeGrafter"/>
</dbReference>
<dbReference type="Pfam" id="PF00534">
    <property type="entry name" value="Glycos_transf_1"/>
    <property type="match status" value="1"/>
</dbReference>
<dbReference type="Proteomes" id="UP000243793">
    <property type="component" value="Chromosome"/>
</dbReference>
<dbReference type="KEGG" id="ocm:CBP12_12890"/>
<name>A0A1Y0D033_9GAMM</name>
<keyword evidence="4" id="KW-1185">Reference proteome</keyword>
<dbReference type="EMBL" id="CP021376">
    <property type="protein sequence ID" value="ART80939.1"/>
    <property type="molecule type" value="Genomic_DNA"/>
</dbReference>
<reference evidence="4" key="1">
    <citation type="submission" date="2017-05" db="EMBL/GenBank/DDBJ databases">
        <authorList>
            <person name="Sung H."/>
        </authorList>
    </citation>
    <scope>NUCLEOTIDE SEQUENCE [LARGE SCALE GENOMIC DNA]</scope>
    <source>
        <strain evidence="4">AMac2203</strain>
    </source>
</reference>
<organism evidence="3 4">
    <name type="scientific">Oceanisphaera avium</name>
    <dbReference type="NCBI Taxonomy" id="1903694"/>
    <lineage>
        <taxon>Bacteria</taxon>
        <taxon>Pseudomonadati</taxon>
        <taxon>Pseudomonadota</taxon>
        <taxon>Gammaproteobacteria</taxon>
        <taxon>Aeromonadales</taxon>
        <taxon>Aeromonadaceae</taxon>
        <taxon>Oceanisphaera</taxon>
    </lineage>
</organism>
<accession>A0A1Y0D033</accession>
<evidence type="ECO:0000313" key="3">
    <source>
        <dbReference type="EMBL" id="ART80939.1"/>
    </source>
</evidence>
<dbReference type="AlphaFoldDB" id="A0A1Y0D033"/>
<dbReference type="Gene3D" id="3.40.50.2000">
    <property type="entry name" value="Glycogen Phosphorylase B"/>
    <property type="match status" value="1"/>
</dbReference>
<dbReference type="CDD" id="cd03809">
    <property type="entry name" value="GT4_MtfB-like"/>
    <property type="match status" value="1"/>
</dbReference>
<dbReference type="GO" id="GO:0016757">
    <property type="term" value="F:glycosyltransferase activity"/>
    <property type="evidence" value="ECO:0007669"/>
    <property type="project" value="InterPro"/>
</dbReference>